<evidence type="ECO:0008006" key="4">
    <source>
        <dbReference type="Google" id="ProtNLM"/>
    </source>
</evidence>
<dbReference type="SUPFAM" id="SSF82171">
    <property type="entry name" value="DPP6 N-terminal domain-like"/>
    <property type="match status" value="1"/>
</dbReference>
<evidence type="ECO:0000313" key="2">
    <source>
        <dbReference type="EMBL" id="GGA00909.1"/>
    </source>
</evidence>
<feature type="region of interest" description="Disordered" evidence="1">
    <location>
        <begin position="32"/>
        <end position="58"/>
    </location>
</feature>
<dbReference type="RefSeq" id="WP_189017511.1">
    <property type="nucleotide sequence ID" value="NZ_BMHE01000039.1"/>
</dbReference>
<dbReference type="PROSITE" id="PS51257">
    <property type="entry name" value="PROKAR_LIPOPROTEIN"/>
    <property type="match status" value="1"/>
</dbReference>
<sequence length="378" mass="42195">MKKLLVCMSLFALAACESKPAVPTVQLTPIVTQSPSSSKLDGTPSPNPEPSATPATSATFVTPGFKSTDIKMSKPELEVRKSLLEQFTKLAQEKLKDAHFKMGTPKLAVDAPHPIIGGKPYYSYSIPLSITSDTGEVASLEYDILVEEDSLKLYQPNYKDGENVNLGKPVTKDYILNIKENAQETIDDRMRIINTQSDVYAISSNGLKLAYYKNNQGVTILNGVTSKEETFMEYDMVGQLAWSSDAQKLYIDTGTSPSRTSTILVWDKVGMKKYDMHNYARLKFSPDGTKIVGIEITDKHNKAKYDLTLESDNCSDVVVLDLLTGQKTIVIEQKPEDKYDYYIKFWKDNRTLILTKSLIAMNSPEEEIIVPIDKSDQK</sequence>
<protein>
    <recommendedName>
        <fullName evidence="4">WD40 repeat domain-containing protein</fullName>
    </recommendedName>
</protein>
<accession>A0ABQ1F6U1</accession>
<gene>
    <name evidence="2" type="ORF">GCM10008018_53940</name>
</gene>
<reference evidence="3" key="1">
    <citation type="journal article" date="2019" name="Int. J. Syst. Evol. Microbiol.">
        <title>The Global Catalogue of Microorganisms (GCM) 10K type strain sequencing project: providing services to taxonomists for standard genome sequencing and annotation.</title>
        <authorList>
            <consortium name="The Broad Institute Genomics Platform"/>
            <consortium name="The Broad Institute Genome Sequencing Center for Infectious Disease"/>
            <person name="Wu L."/>
            <person name="Ma J."/>
        </authorList>
    </citation>
    <scope>NUCLEOTIDE SEQUENCE [LARGE SCALE GENOMIC DNA]</scope>
    <source>
        <strain evidence="3">CGMCC 1.15043</strain>
    </source>
</reference>
<keyword evidence="3" id="KW-1185">Reference proteome</keyword>
<dbReference type="EMBL" id="BMHE01000039">
    <property type="protein sequence ID" value="GGA00909.1"/>
    <property type="molecule type" value="Genomic_DNA"/>
</dbReference>
<comment type="caution">
    <text evidence="2">The sequence shown here is derived from an EMBL/GenBank/DDBJ whole genome shotgun (WGS) entry which is preliminary data.</text>
</comment>
<proteinExistence type="predicted"/>
<organism evidence="2 3">
    <name type="scientific">Paenibacillus marchantiophytorum</name>
    <dbReference type="NCBI Taxonomy" id="1619310"/>
    <lineage>
        <taxon>Bacteria</taxon>
        <taxon>Bacillati</taxon>
        <taxon>Bacillota</taxon>
        <taxon>Bacilli</taxon>
        <taxon>Bacillales</taxon>
        <taxon>Paenibacillaceae</taxon>
        <taxon>Paenibacillus</taxon>
    </lineage>
</organism>
<evidence type="ECO:0000256" key="1">
    <source>
        <dbReference type="SAM" id="MobiDB-lite"/>
    </source>
</evidence>
<name>A0ABQ1F6U1_9BACL</name>
<dbReference type="Proteomes" id="UP000615455">
    <property type="component" value="Unassembled WGS sequence"/>
</dbReference>
<evidence type="ECO:0000313" key="3">
    <source>
        <dbReference type="Proteomes" id="UP000615455"/>
    </source>
</evidence>